<dbReference type="Gene3D" id="2.60.120.260">
    <property type="entry name" value="Galactose-binding domain-like"/>
    <property type="match status" value="1"/>
</dbReference>
<dbReference type="InterPro" id="IPR036188">
    <property type="entry name" value="FAD/NAD-bd_sf"/>
</dbReference>
<dbReference type="GO" id="GO:0051539">
    <property type="term" value="F:4 iron, 4 sulfur cluster binding"/>
    <property type="evidence" value="ECO:0007669"/>
    <property type="project" value="UniProtKB-KW"/>
</dbReference>
<evidence type="ECO:0000256" key="1">
    <source>
        <dbReference type="ARBA" id="ARBA00022485"/>
    </source>
</evidence>
<name>A0A927C6C5_9BACL</name>
<keyword evidence="2" id="KW-0479">Metal-binding</keyword>
<keyword evidence="1" id="KW-0004">4Fe-4S</keyword>
<organism evidence="6 7">
    <name type="scientific">Paenibacillus oceani</name>
    <dbReference type="NCBI Taxonomy" id="2772510"/>
    <lineage>
        <taxon>Bacteria</taxon>
        <taxon>Bacillati</taxon>
        <taxon>Bacillota</taxon>
        <taxon>Bacilli</taxon>
        <taxon>Bacillales</taxon>
        <taxon>Paenibacillaceae</taxon>
        <taxon>Paenibacillus</taxon>
    </lineage>
</organism>
<dbReference type="Proteomes" id="UP000639396">
    <property type="component" value="Unassembled WGS sequence"/>
</dbReference>
<dbReference type="PANTHER" id="PTHR43498:SF1">
    <property type="entry name" value="COB--COM HETERODISULFIDE REDUCTASE IRON-SULFUR SUBUNIT A"/>
    <property type="match status" value="1"/>
</dbReference>
<dbReference type="EMBL" id="JACXJA010000006">
    <property type="protein sequence ID" value="MBD2861669.1"/>
    <property type="molecule type" value="Genomic_DNA"/>
</dbReference>
<evidence type="ECO:0000313" key="6">
    <source>
        <dbReference type="EMBL" id="MBD2861669.1"/>
    </source>
</evidence>
<evidence type="ECO:0000256" key="5">
    <source>
        <dbReference type="ARBA" id="ARBA00023014"/>
    </source>
</evidence>
<dbReference type="Gene3D" id="3.50.50.60">
    <property type="entry name" value="FAD/NAD(P)-binding domain"/>
    <property type="match status" value="1"/>
</dbReference>
<keyword evidence="5" id="KW-0411">Iron-sulfur</keyword>
<dbReference type="AlphaFoldDB" id="A0A927C6C5"/>
<evidence type="ECO:0000256" key="2">
    <source>
        <dbReference type="ARBA" id="ARBA00022723"/>
    </source>
</evidence>
<keyword evidence="3" id="KW-0560">Oxidoreductase</keyword>
<dbReference type="GO" id="GO:0016491">
    <property type="term" value="F:oxidoreductase activity"/>
    <property type="evidence" value="ECO:0007669"/>
    <property type="project" value="UniProtKB-KW"/>
</dbReference>
<dbReference type="InterPro" id="IPR039650">
    <property type="entry name" value="HdrA-like"/>
</dbReference>
<evidence type="ECO:0000256" key="4">
    <source>
        <dbReference type="ARBA" id="ARBA00023004"/>
    </source>
</evidence>
<protein>
    <submittedName>
        <fullName evidence="6">FAD-dependent oxidoreductase</fullName>
    </submittedName>
</protein>
<dbReference type="GO" id="GO:0046872">
    <property type="term" value="F:metal ion binding"/>
    <property type="evidence" value="ECO:0007669"/>
    <property type="project" value="UniProtKB-KW"/>
</dbReference>
<proteinExistence type="predicted"/>
<keyword evidence="7" id="KW-1185">Reference proteome</keyword>
<comment type="caution">
    <text evidence="6">The sequence shown here is derived from an EMBL/GenBank/DDBJ whole genome shotgun (WGS) entry which is preliminary data.</text>
</comment>
<evidence type="ECO:0000313" key="7">
    <source>
        <dbReference type="Proteomes" id="UP000639396"/>
    </source>
</evidence>
<dbReference type="RefSeq" id="WP_190925861.1">
    <property type="nucleotide sequence ID" value="NZ_JACXJA010000006.1"/>
</dbReference>
<accession>A0A927C6C5</accession>
<gene>
    <name evidence="6" type="ORF">IDH45_06640</name>
</gene>
<sequence>MKKETIRTDITVIGGGLAGVCAAVAAARQGRTVALVQNRPVLGGNASSEVRVWVSGASATGTNRFARETGIMGEMFVENQFRNPDGNPYYWDLVVLETVKAEPNIQLFLNTDVHEVEATGPEGDRRITSVIGWMMGSERRIRFESSLYADCTGDGLIGFLAGATYRIGREAADVYSESWAPQAADDITLGSTLLFYTKDLGHPVKYVPPSFAIDITKTTIPERRIIRSGDSGCYYWWIEWGGEVDTVHENERIRDELWSAIYGIWDYIKHSGKFDADNLTLEWVGSIPGKREYRRFIGDYVLNQNDVLRQEPFDDRVAFGGWSIDLHPPQGMYAVESGSKHMYADGIYHIPYRSLYSVNVSNMLMAGRNISASHVAFGTTRVMATCAIMGEAAGTAAALCAKKGVTPRELHAHHLEELQQTLLRQDASVIGLVNRDPLDHATRAAAAASSELTELTIDKAVDTLPLEADAGLLFPVHPAMERIGLLADVSEETVLEVELWDTGRAENFVPHSRIAKADIRVKAGAEQWVEAELPWHPSEPCNAFVIVRANDAVTLRLSNQPVTGVLSFVRGKQPVVDPRLEERQPAQPVVEWSMRKLARNPICFRLSGVTAAYAAGRAIDGCARPYGGPHMWVSQPMTEGREEWLELSWPDPVSVSEVQLIWNDDVNEYLINLHYIRTPFDVMPELAADYRVEAQVDGEWTVLHRETDNRKRKKTHRFQAVTTGKLRVVVERTNGCPRAELIEIRAYS</sequence>
<dbReference type="PANTHER" id="PTHR43498">
    <property type="entry name" value="FERREDOXIN:COB-COM HETERODISULFIDE REDUCTASE SUBUNIT A"/>
    <property type="match status" value="1"/>
</dbReference>
<evidence type="ECO:0000256" key="3">
    <source>
        <dbReference type="ARBA" id="ARBA00023002"/>
    </source>
</evidence>
<dbReference type="Pfam" id="PF12831">
    <property type="entry name" value="FAD_oxidored"/>
    <property type="match status" value="1"/>
</dbReference>
<keyword evidence="4" id="KW-0408">Iron</keyword>
<dbReference type="SUPFAM" id="SSF51905">
    <property type="entry name" value="FAD/NAD(P)-binding domain"/>
    <property type="match status" value="1"/>
</dbReference>
<reference evidence="6" key="1">
    <citation type="submission" date="2020-09" db="EMBL/GenBank/DDBJ databases">
        <title>A novel bacterium of genus Paenibacillus, isolated from South China Sea.</title>
        <authorList>
            <person name="Huang H."/>
            <person name="Mo K."/>
            <person name="Hu Y."/>
        </authorList>
    </citation>
    <scope>NUCLEOTIDE SEQUENCE</scope>
    <source>
        <strain evidence="6">IB182363</strain>
    </source>
</reference>